<organism evidence="2 3">
    <name type="scientific">Armillaria gallica</name>
    <name type="common">Bulbous honey fungus</name>
    <name type="synonym">Armillaria bulbosa</name>
    <dbReference type="NCBI Taxonomy" id="47427"/>
    <lineage>
        <taxon>Eukaryota</taxon>
        <taxon>Fungi</taxon>
        <taxon>Dikarya</taxon>
        <taxon>Basidiomycota</taxon>
        <taxon>Agaricomycotina</taxon>
        <taxon>Agaricomycetes</taxon>
        <taxon>Agaricomycetidae</taxon>
        <taxon>Agaricales</taxon>
        <taxon>Marasmiineae</taxon>
        <taxon>Physalacriaceae</taxon>
        <taxon>Armillaria</taxon>
    </lineage>
</organism>
<dbReference type="InParanoid" id="A0A2H3E721"/>
<sequence length="373" mass="42665">MPFQWLTRPFYALLRFIMHEDDPEMRVFSKATDVTNASLLLRSLKENLPFLKDGLGNIIVTQVEYCKCRKGSAWEHEFLLVTLKELVGAKRRALLLVDRLMDDTKEYAEGQDGLLADIAKHQSEEIIEEATDSTDSNSVAESEPISLPQWATSSPFQSSGATLKRISKGDPPNALDRLIILPPNSSPTAIARELGNCLFDTLMTMDLTQSQTKVTLERFTHLLRTTSRNTPQYHYIFAQCYWYAYTIWRVLEIETQPRIVPKHGLVERQCSYSGYGKKVVLGKGKFVNMARSPETIKARWEAETPAEEQEWAEKKKPLDEAEERCRREAEGRRREAEGRHQAEAALRETQAYVRELERRLEASERPARSASAV</sequence>
<dbReference type="OMA" id="RFIMHED"/>
<dbReference type="OrthoDB" id="3014488at2759"/>
<dbReference type="STRING" id="47427.A0A2H3E721"/>
<keyword evidence="3" id="KW-1185">Reference proteome</keyword>
<dbReference type="Proteomes" id="UP000217790">
    <property type="component" value="Unassembled WGS sequence"/>
</dbReference>
<evidence type="ECO:0000313" key="2">
    <source>
        <dbReference type="EMBL" id="PBK98948.1"/>
    </source>
</evidence>
<evidence type="ECO:0000256" key="1">
    <source>
        <dbReference type="SAM" id="MobiDB-lite"/>
    </source>
</evidence>
<gene>
    <name evidence="2" type="ORF">ARMGADRAFT_1007590</name>
</gene>
<proteinExistence type="predicted"/>
<reference evidence="3" key="1">
    <citation type="journal article" date="2017" name="Nat. Ecol. Evol.">
        <title>Genome expansion and lineage-specific genetic innovations in the forest pathogenic fungi Armillaria.</title>
        <authorList>
            <person name="Sipos G."/>
            <person name="Prasanna A.N."/>
            <person name="Walter M.C."/>
            <person name="O'Connor E."/>
            <person name="Balint B."/>
            <person name="Krizsan K."/>
            <person name="Kiss B."/>
            <person name="Hess J."/>
            <person name="Varga T."/>
            <person name="Slot J."/>
            <person name="Riley R."/>
            <person name="Boka B."/>
            <person name="Rigling D."/>
            <person name="Barry K."/>
            <person name="Lee J."/>
            <person name="Mihaltcheva S."/>
            <person name="LaButti K."/>
            <person name="Lipzen A."/>
            <person name="Waldron R."/>
            <person name="Moloney N.M."/>
            <person name="Sperisen C."/>
            <person name="Kredics L."/>
            <person name="Vagvoelgyi C."/>
            <person name="Patrignani A."/>
            <person name="Fitzpatrick D."/>
            <person name="Nagy I."/>
            <person name="Doyle S."/>
            <person name="Anderson J.B."/>
            <person name="Grigoriev I.V."/>
            <person name="Gueldener U."/>
            <person name="Muensterkoetter M."/>
            <person name="Nagy L.G."/>
        </authorList>
    </citation>
    <scope>NUCLEOTIDE SEQUENCE [LARGE SCALE GENOMIC DNA]</scope>
    <source>
        <strain evidence="3">Ar21-2</strain>
    </source>
</reference>
<dbReference type="AlphaFoldDB" id="A0A2H3E721"/>
<feature type="compositionally biased region" description="Basic and acidic residues" evidence="1">
    <location>
        <begin position="311"/>
        <end position="346"/>
    </location>
</feature>
<name>A0A2H3E721_ARMGA</name>
<accession>A0A2H3E721</accession>
<evidence type="ECO:0000313" key="3">
    <source>
        <dbReference type="Proteomes" id="UP000217790"/>
    </source>
</evidence>
<dbReference type="EMBL" id="KZ293647">
    <property type="protein sequence ID" value="PBK98948.1"/>
    <property type="molecule type" value="Genomic_DNA"/>
</dbReference>
<protein>
    <submittedName>
        <fullName evidence="2">Uncharacterized protein</fullName>
    </submittedName>
</protein>
<feature type="region of interest" description="Disordered" evidence="1">
    <location>
        <begin position="298"/>
        <end position="348"/>
    </location>
</feature>